<organism evidence="1 2">
    <name type="scientific">Zophobihabitans entericus</name>
    <dbReference type="NCBI Taxonomy" id="1635327"/>
    <lineage>
        <taxon>Bacteria</taxon>
        <taxon>Pseudomonadati</taxon>
        <taxon>Pseudomonadota</taxon>
        <taxon>Gammaproteobacteria</taxon>
        <taxon>Orbales</taxon>
        <taxon>Orbaceae</taxon>
        <taxon>Zophobihabitans</taxon>
    </lineage>
</organism>
<reference evidence="1 2" key="1">
    <citation type="submission" date="2020-03" db="EMBL/GenBank/DDBJ databases">
        <title>Complete genome sequence of Orbus sp. IPMB12 (BCRC 80908).</title>
        <authorList>
            <person name="Lo W.-S."/>
            <person name="Chang T.-H."/>
            <person name="Kuo C.-H."/>
        </authorList>
    </citation>
    <scope>NUCLEOTIDE SEQUENCE [LARGE SCALE GENOMIC DNA]</scope>
    <source>
        <strain evidence="1 2">IPMB12</strain>
    </source>
</reference>
<dbReference type="RefSeq" id="WP_166913871.1">
    <property type="nucleotide sequence ID" value="NZ_CP050253.1"/>
</dbReference>
<dbReference type="KEGG" id="orb:IPMB12_00435"/>
<protein>
    <submittedName>
        <fullName evidence="1">Uncharacterized protein</fullName>
    </submittedName>
</protein>
<dbReference type="EMBL" id="CP050253">
    <property type="protein sequence ID" value="QIQ20278.1"/>
    <property type="molecule type" value="Genomic_DNA"/>
</dbReference>
<keyword evidence="2" id="KW-1185">Reference proteome</keyword>
<evidence type="ECO:0000313" key="2">
    <source>
        <dbReference type="Proteomes" id="UP000501168"/>
    </source>
</evidence>
<sequence length="485" mass="51988">MNKNNAFLIKSKGYYNHIFNMRSLTCIFSLLTGFGISLPTQALISATTASTIQGNGPKLWLNDAEATLVDMLNITTPDGTVYTTLTKPTYIDVPIGTKFSDFMVNLTPDNTVQTIPLTWGKDVDGDTIASISGALVGKWTDASGNVITSLDDNMNICAAPYRLQLSAGDATTRVVVNSAYGDPLTSDYAYRSVTYLVSMTGDYSCYLKPAQMNVSAVTTLTDGSSAGGYNSAVFTTNKGFIRDKTTFPTTAFHGAKFQMVMASGTQTDYHYRVEINGINVADTSGAGTQSKEIEVDANGNFTFMKKPTKGSWPATVKYIAYSKANPASEVVHTSTVRLWFHNADVFDPTYFTNNTNNRAYFSEAAAYCTAKGGRLPLRSEFVQASYADNSLYPAGSGNPAAAFSNIPPYRDASAANPKSVNLSSEWGQGGTFLTAYPLSEMRTGQWTGELLKADGTTIWGYSASGSSTLSKYSGTTGAFGAVCIL</sequence>
<evidence type="ECO:0000313" key="1">
    <source>
        <dbReference type="EMBL" id="QIQ20278.1"/>
    </source>
</evidence>
<proteinExistence type="predicted"/>
<dbReference type="Proteomes" id="UP000501168">
    <property type="component" value="Chromosome"/>
</dbReference>
<gene>
    <name evidence="1" type="ORF">IPMB12_00435</name>
</gene>
<accession>A0A6G9I7T9</accession>
<dbReference type="AlphaFoldDB" id="A0A6G9I7T9"/>
<dbReference type="Gene3D" id="2.60.40.1080">
    <property type="match status" value="1"/>
</dbReference>
<dbReference type="InParanoid" id="A0A6G9I7T9"/>
<name>A0A6G9I7T9_9GAMM</name>